<comment type="caution">
    <text evidence="2">The sequence shown here is derived from an EMBL/GenBank/DDBJ whole genome shotgun (WGS) entry which is preliminary data.</text>
</comment>
<gene>
    <name evidence="2" type="ORF">EYF80_056875</name>
</gene>
<organism evidence="2 3">
    <name type="scientific">Liparis tanakae</name>
    <name type="common">Tanaka's snailfish</name>
    <dbReference type="NCBI Taxonomy" id="230148"/>
    <lineage>
        <taxon>Eukaryota</taxon>
        <taxon>Metazoa</taxon>
        <taxon>Chordata</taxon>
        <taxon>Craniata</taxon>
        <taxon>Vertebrata</taxon>
        <taxon>Euteleostomi</taxon>
        <taxon>Actinopterygii</taxon>
        <taxon>Neopterygii</taxon>
        <taxon>Teleostei</taxon>
        <taxon>Neoteleostei</taxon>
        <taxon>Acanthomorphata</taxon>
        <taxon>Eupercaria</taxon>
        <taxon>Perciformes</taxon>
        <taxon>Cottioidei</taxon>
        <taxon>Cottales</taxon>
        <taxon>Liparidae</taxon>
        <taxon>Liparis</taxon>
    </lineage>
</organism>
<feature type="compositionally biased region" description="Basic and acidic residues" evidence="1">
    <location>
        <begin position="92"/>
        <end position="111"/>
    </location>
</feature>
<protein>
    <submittedName>
        <fullName evidence="2">Uncharacterized protein</fullName>
    </submittedName>
</protein>
<dbReference type="EMBL" id="SRLO01002414">
    <property type="protein sequence ID" value="TNN32962.1"/>
    <property type="molecule type" value="Genomic_DNA"/>
</dbReference>
<dbReference type="AlphaFoldDB" id="A0A4Z2EXI1"/>
<name>A0A4Z2EXI1_9TELE</name>
<sequence length="122" mass="13987">MIRQQSQRRSDKGREGAGKRITGGERRRRRRNGNRRTAATPGRRRREGGRSERRFMKHRIDPGHTRLNEAVTGDNRCVSRATRCLFGMPNGSKEEHQSQRMGPGKEPKEGSDAATLQERAHR</sequence>
<evidence type="ECO:0000313" key="3">
    <source>
        <dbReference type="Proteomes" id="UP000314294"/>
    </source>
</evidence>
<reference evidence="2 3" key="1">
    <citation type="submission" date="2019-03" db="EMBL/GenBank/DDBJ databases">
        <title>First draft genome of Liparis tanakae, snailfish: a comprehensive survey of snailfish specific genes.</title>
        <authorList>
            <person name="Kim W."/>
            <person name="Song I."/>
            <person name="Jeong J.-H."/>
            <person name="Kim D."/>
            <person name="Kim S."/>
            <person name="Ryu S."/>
            <person name="Song J.Y."/>
            <person name="Lee S.K."/>
        </authorList>
    </citation>
    <scope>NUCLEOTIDE SEQUENCE [LARGE SCALE GENOMIC DNA]</scope>
    <source>
        <tissue evidence="2">Muscle</tissue>
    </source>
</reference>
<feature type="compositionally biased region" description="Basic and acidic residues" evidence="1">
    <location>
        <begin position="8"/>
        <end position="25"/>
    </location>
</feature>
<feature type="compositionally biased region" description="Basic and acidic residues" evidence="1">
    <location>
        <begin position="48"/>
        <end position="67"/>
    </location>
</feature>
<proteinExistence type="predicted"/>
<keyword evidence="3" id="KW-1185">Reference proteome</keyword>
<accession>A0A4Z2EXI1</accession>
<feature type="region of interest" description="Disordered" evidence="1">
    <location>
        <begin position="86"/>
        <end position="122"/>
    </location>
</feature>
<evidence type="ECO:0000313" key="2">
    <source>
        <dbReference type="EMBL" id="TNN32962.1"/>
    </source>
</evidence>
<evidence type="ECO:0000256" key="1">
    <source>
        <dbReference type="SAM" id="MobiDB-lite"/>
    </source>
</evidence>
<dbReference type="Proteomes" id="UP000314294">
    <property type="component" value="Unassembled WGS sequence"/>
</dbReference>
<feature type="region of interest" description="Disordered" evidence="1">
    <location>
        <begin position="1"/>
        <end position="68"/>
    </location>
</feature>